<dbReference type="Gene3D" id="2.60.40.640">
    <property type="match status" value="1"/>
</dbReference>
<accession>A0ABR4LKY8</accession>
<reference evidence="5 6" key="1">
    <citation type="submission" date="2024-07" db="EMBL/GenBank/DDBJ databases">
        <title>Section-level genome sequencing and comparative genomics of Aspergillus sections Usti and Cavernicolus.</title>
        <authorList>
            <consortium name="Lawrence Berkeley National Laboratory"/>
            <person name="Nybo J.L."/>
            <person name="Vesth T.C."/>
            <person name="Theobald S."/>
            <person name="Frisvad J.C."/>
            <person name="Larsen T.O."/>
            <person name="Kjaerboelling I."/>
            <person name="Rothschild-Mancinelli K."/>
            <person name="Lyhne E.K."/>
            <person name="Kogle M.E."/>
            <person name="Barry K."/>
            <person name="Clum A."/>
            <person name="Na H."/>
            <person name="Ledsgaard L."/>
            <person name="Lin J."/>
            <person name="Lipzen A."/>
            <person name="Kuo A."/>
            <person name="Riley R."/>
            <person name="Mondo S."/>
            <person name="Labutti K."/>
            <person name="Haridas S."/>
            <person name="Pangalinan J."/>
            <person name="Salamov A.A."/>
            <person name="Simmons B.A."/>
            <person name="Magnuson J.K."/>
            <person name="Chen J."/>
            <person name="Drula E."/>
            <person name="Henrissat B."/>
            <person name="Wiebenga A."/>
            <person name="Lubbers R.J."/>
            <person name="Gomes A.C."/>
            <person name="Macurrencykelacurrency M.R."/>
            <person name="Stajich J."/>
            <person name="Grigoriev I.V."/>
            <person name="Mortensen U.H."/>
            <person name="De Vries R.P."/>
            <person name="Baker S.E."/>
            <person name="Andersen M.R."/>
        </authorList>
    </citation>
    <scope>NUCLEOTIDE SEQUENCE [LARGE SCALE GENOMIC DNA]</scope>
    <source>
        <strain evidence="5 6">CBS 449.75</strain>
    </source>
</reference>
<evidence type="ECO:0000259" key="4">
    <source>
        <dbReference type="SMART" id="SM01017"/>
    </source>
</evidence>
<keyword evidence="2" id="KW-0833">Ubl conjugation pathway</keyword>
<evidence type="ECO:0000256" key="1">
    <source>
        <dbReference type="ARBA" id="ARBA00005298"/>
    </source>
</evidence>
<dbReference type="PANTHER" id="PTHR11188">
    <property type="entry name" value="ARRESTIN DOMAIN CONTAINING PROTEIN"/>
    <property type="match status" value="1"/>
</dbReference>
<dbReference type="InterPro" id="IPR014756">
    <property type="entry name" value="Ig_E-set"/>
</dbReference>
<evidence type="ECO:0000313" key="6">
    <source>
        <dbReference type="Proteomes" id="UP001610432"/>
    </source>
</evidence>
<dbReference type="Pfam" id="PF00339">
    <property type="entry name" value="Arrestin_N"/>
    <property type="match status" value="1"/>
</dbReference>
<keyword evidence="5" id="KW-0436">Ligase</keyword>
<evidence type="ECO:0000256" key="3">
    <source>
        <dbReference type="ARBA" id="ARBA00038766"/>
    </source>
</evidence>
<dbReference type="SUPFAM" id="SSF81296">
    <property type="entry name" value="E set domains"/>
    <property type="match status" value="1"/>
</dbReference>
<dbReference type="InterPro" id="IPR011021">
    <property type="entry name" value="Arrestin-like_N"/>
</dbReference>
<dbReference type="Proteomes" id="UP001610432">
    <property type="component" value="Unassembled WGS sequence"/>
</dbReference>
<dbReference type="InterPro" id="IPR050357">
    <property type="entry name" value="Arrestin_domain-protein"/>
</dbReference>
<dbReference type="GeneID" id="98146449"/>
<dbReference type="InterPro" id="IPR011022">
    <property type="entry name" value="Arrestin_C-like"/>
</dbReference>
<dbReference type="InterPro" id="IPR014752">
    <property type="entry name" value="Arrestin-like_C"/>
</dbReference>
<gene>
    <name evidence="5" type="ORF">BJX67DRAFT_373303</name>
</gene>
<feature type="domain" description="Arrestin C-terminal-like" evidence="4">
    <location>
        <begin position="170"/>
        <end position="318"/>
    </location>
</feature>
<sequence>MPYPKGECVNKSEYVDVELDQEDVVFQGSEDEAIGVYLGGRLAFRFKEPTAITHIRLHLSGVRRVSAPTRAGWIRTSRESEFYKRTWEFHDASQTAPEILPVRHHKYPFSAVLEGTLPESIEGFRDASITYFFKVEIGRKHGKDVSYRKPLRIIRIPKLQAVDTTLEEVWANKIAYQVHIPSKAVAFGTAIDVNYGFVPLLKDLKIDRIETQLSELREFTLNEDDLVLARNSDSTRILSSDRYTIDEGAQDPTRPKGGCQFSHSIPLPQSLRQCVQDTDTMGIRVKHKLRIYVRMQNPDGHYSELRIAVPVSIYLSPSYRVWDGCFTGEAPPPALIASGDGEEAPPAYGQHEMDRIYEGRDEGAGTQLVT</sequence>
<dbReference type="EMBL" id="JBFXLQ010000033">
    <property type="protein sequence ID" value="KAL2865206.1"/>
    <property type="molecule type" value="Genomic_DNA"/>
</dbReference>
<dbReference type="PANTHER" id="PTHR11188:SF17">
    <property type="entry name" value="FI21816P1"/>
    <property type="match status" value="1"/>
</dbReference>
<proteinExistence type="inferred from homology"/>
<dbReference type="GO" id="GO:0016874">
    <property type="term" value="F:ligase activity"/>
    <property type="evidence" value="ECO:0007669"/>
    <property type="project" value="UniProtKB-KW"/>
</dbReference>
<comment type="similarity">
    <text evidence="1">Belongs to the arrestin family.</text>
</comment>
<keyword evidence="6" id="KW-1185">Reference proteome</keyword>
<name>A0ABR4LKY8_9EURO</name>
<comment type="caution">
    <text evidence="5">The sequence shown here is derived from an EMBL/GenBank/DDBJ whole genome shotgun (WGS) entry which is preliminary data.</text>
</comment>
<protein>
    <submittedName>
        <fullName evidence="5">HECT-type ubiquitin ligase-interacting protein apyA</fullName>
    </submittedName>
</protein>
<evidence type="ECO:0000256" key="2">
    <source>
        <dbReference type="ARBA" id="ARBA00022786"/>
    </source>
</evidence>
<comment type="subunit">
    <text evidence="3">Interacts with hulA.</text>
</comment>
<dbReference type="Pfam" id="PF02752">
    <property type="entry name" value="Arrestin_C"/>
    <property type="match status" value="1"/>
</dbReference>
<dbReference type="SMART" id="SM01017">
    <property type="entry name" value="Arrestin_C"/>
    <property type="match status" value="1"/>
</dbReference>
<organism evidence="5 6">
    <name type="scientific">Aspergillus lucknowensis</name>
    <dbReference type="NCBI Taxonomy" id="176173"/>
    <lineage>
        <taxon>Eukaryota</taxon>
        <taxon>Fungi</taxon>
        <taxon>Dikarya</taxon>
        <taxon>Ascomycota</taxon>
        <taxon>Pezizomycotina</taxon>
        <taxon>Eurotiomycetes</taxon>
        <taxon>Eurotiomycetidae</taxon>
        <taxon>Eurotiales</taxon>
        <taxon>Aspergillaceae</taxon>
        <taxon>Aspergillus</taxon>
        <taxon>Aspergillus subgen. Nidulantes</taxon>
    </lineage>
</organism>
<evidence type="ECO:0000313" key="5">
    <source>
        <dbReference type="EMBL" id="KAL2865206.1"/>
    </source>
</evidence>
<dbReference type="RefSeq" id="XP_070884185.1">
    <property type="nucleotide sequence ID" value="XM_071031377.1"/>
</dbReference>